<dbReference type="RefSeq" id="WP_096574294.1">
    <property type="nucleotide sequence ID" value="NZ_CAWNJS010000001.1"/>
</dbReference>
<dbReference type="SUPFAM" id="SSF53335">
    <property type="entry name" value="S-adenosyl-L-methionine-dependent methyltransferases"/>
    <property type="match status" value="1"/>
</dbReference>
<keyword evidence="2" id="KW-0489">Methyltransferase</keyword>
<name>A0A1Z4MUS9_9CYAN</name>
<organism evidence="2 3">
    <name type="scientific">Tolypothrix tenuis PCC 7101</name>
    <dbReference type="NCBI Taxonomy" id="231146"/>
    <lineage>
        <taxon>Bacteria</taxon>
        <taxon>Bacillati</taxon>
        <taxon>Cyanobacteriota</taxon>
        <taxon>Cyanophyceae</taxon>
        <taxon>Nostocales</taxon>
        <taxon>Tolypothrichaceae</taxon>
        <taxon>Tolypothrix</taxon>
    </lineage>
</organism>
<gene>
    <name evidence="2" type="ORF">NIES37_11410</name>
</gene>
<dbReference type="Proteomes" id="UP000218785">
    <property type="component" value="Chromosome"/>
</dbReference>
<dbReference type="CDD" id="cd02440">
    <property type="entry name" value="AdoMet_MTases"/>
    <property type="match status" value="1"/>
</dbReference>
<keyword evidence="2" id="KW-0808">Transferase</keyword>
<reference evidence="2 3" key="1">
    <citation type="submission" date="2017-06" db="EMBL/GenBank/DDBJ databases">
        <title>Genome sequencing of cyanobaciteial culture collection at National Institute for Environmental Studies (NIES).</title>
        <authorList>
            <person name="Hirose Y."/>
            <person name="Shimura Y."/>
            <person name="Fujisawa T."/>
            <person name="Nakamura Y."/>
            <person name="Kawachi M."/>
        </authorList>
    </citation>
    <scope>NUCLEOTIDE SEQUENCE [LARGE SCALE GENOMIC DNA]</scope>
    <source>
        <strain evidence="2 3">NIES-37</strain>
    </source>
</reference>
<evidence type="ECO:0000313" key="3">
    <source>
        <dbReference type="Proteomes" id="UP000218785"/>
    </source>
</evidence>
<protein>
    <submittedName>
        <fullName evidence="2">Type 11 methyltransferase</fullName>
    </submittedName>
</protein>
<dbReference type="InterPro" id="IPR025714">
    <property type="entry name" value="Methyltranfer_dom"/>
</dbReference>
<dbReference type="PANTHER" id="PTHR45128:SF1">
    <property type="entry name" value="S-ADENOSYLMETHIONINE-DEPENDENT METHYLTRANSFERASE RV2258C"/>
    <property type="match status" value="1"/>
</dbReference>
<evidence type="ECO:0000259" key="1">
    <source>
        <dbReference type="Pfam" id="PF13847"/>
    </source>
</evidence>
<keyword evidence="3" id="KW-1185">Reference proteome</keyword>
<accession>A0A1Z4MUS9</accession>
<dbReference type="PANTHER" id="PTHR45128">
    <property type="entry name" value="METHYLTRANSFERASE TYPE 11"/>
    <property type="match status" value="1"/>
</dbReference>
<dbReference type="EMBL" id="AP018248">
    <property type="protein sequence ID" value="BAY97204.1"/>
    <property type="molecule type" value="Genomic_DNA"/>
</dbReference>
<dbReference type="AlphaFoldDB" id="A0A1Z4MUS9"/>
<dbReference type="InterPro" id="IPR053173">
    <property type="entry name" value="SAM-binding_MTase"/>
</dbReference>
<dbReference type="InterPro" id="IPR029063">
    <property type="entry name" value="SAM-dependent_MTases_sf"/>
</dbReference>
<dbReference type="KEGG" id="ttq:NIES37_11410"/>
<dbReference type="Gene3D" id="3.40.50.150">
    <property type="entry name" value="Vaccinia Virus protein VP39"/>
    <property type="match status" value="1"/>
</dbReference>
<evidence type="ECO:0000313" key="2">
    <source>
        <dbReference type="EMBL" id="BAY97204.1"/>
    </source>
</evidence>
<proteinExistence type="predicted"/>
<sequence length="443" mass="51572">MNNSTSDLWDKIRQQFDSAPYPNIPLEKSPKKDISLLYIHNLATAYYLRNQQVIDSHNKVILDAGCGSGYKSLVLAEANPGAKIVGIDISEESIKLAKHRLQYHGFDNAEFYVLSIYDLAELNYKFDYINCNETLYLFPDIVQALKSMKSVLNDAGIIRANLHSAIQRFNIFCAQKAFTIMGLMEDNPGDLEIEIVTDMMKSLKDNVLLKDRTWSHDFEQEDKKERILMNYLFQGDKGYTVSDMFAALRAADLEFISMLNWRQWDLMSLFQQPDNLPAFLAMSLPEISMEEQLELFELLHPMHRLLDFWCGYPQPERTFTPIAEWDDSDWLNIKVYLHPQFNYLNFKSHIDNCISRSKVFPIFRNVTLNKETIYIDSSMALCLLPLFEKPYLMMDLVEYWQQRRPIDSFTGKPIETDQVFEFVKTTLSTLEGFDCIMLEKLSS</sequence>
<dbReference type="GO" id="GO:0032259">
    <property type="term" value="P:methylation"/>
    <property type="evidence" value="ECO:0007669"/>
    <property type="project" value="UniProtKB-KW"/>
</dbReference>
<dbReference type="GO" id="GO:0008168">
    <property type="term" value="F:methyltransferase activity"/>
    <property type="evidence" value="ECO:0007669"/>
    <property type="project" value="UniProtKB-KW"/>
</dbReference>
<dbReference type="Pfam" id="PF13847">
    <property type="entry name" value="Methyltransf_31"/>
    <property type="match status" value="1"/>
</dbReference>
<feature type="domain" description="Methyltransferase" evidence="1">
    <location>
        <begin position="57"/>
        <end position="183"/>
    </location>
</feature>